<dbReference type="OrthoDB" id="3219396at2759"/>
<dbReference type="PROSITE" id="PS50181">
    <property type="entry name" value="FBOX"/>
    <property type="match status" value="1"/>
</dbReference>
<dbReference type="InterPro" id="IPR036047">
    <property type="entry name" value="F-box-like_dom_sf"/>
</dbReference>
<accession>A0A1J1J580</accession>
<dbReference type="SMART" id="SM00256">
    <property type="entry name" value="FBOX"/>
    <property type="match status" value="2"/>
</dbReference>
<evidence type="ECO:0000313" key="3">
    <source>
        <dbReference type="Proteomes" id="UP000183832"/>
    </source>
</evidence>
<dbReference type="InterPro" id="IPR032675">
    <property type="entry name" value="LRR_dom_sf"/>
</dbReference>
<dbReference type="PANTHER" id="PTHR16134:SF119">
    <property type="entry name" value="AT02038P-RELATED"/>
    <property type="match status" value="1"/>
</dbReference>
<name>A0A1J1J580_9DIPT</name>
<dbReference type="InterPro" id="IPR001810">
    <property type="entry name" value="F-box_dom"/>
</dbReference>
<feature type="domain" description="F-box" evidence="1">
    <location>
        <begin position="1"/>
        <end position="45"/>
    </location>
</feature>
<dbReference type="EMBL" id="CVRI01000072">
    <property type="protein sequence ID" value="CRL07565.1"/>
    <property type="molecule type" value="Genomic_DNA"/>
</dbReference>
<dbReference type="SUPFAM" id="SSF52047">
    <property type="entry name" value="RNI-like"/>
    <property type="match status" value="3"/>
</dbReference>
<dbReference type="Proteomes" id="UP000183832">
    <property type="component" value="Unassembled WGS sequence"/>
</dbReference>
<reference evidence="2 3" key="1">
    <citation type="submission" date="2015-04" db="EMBL/GenBank/DDBJ databases">
        <authorList>
            <person name="Syromyatnikov M.Y."/>
            <person name="Popov V.N."/>
        </authorList>
    </citation>
    <scope>NUCLEOTIDE SEQUENCE [LARGE SCALE GENOMIC DNA]</scope>
</reference>
<keyword evidence="3" id="KW-1185">Reference proteome</keyword>
<sequence>MESLSKDLLLELFDYLDADSLLAISEVKSSWKKLIINSSSTMRKFPSVLSATKRKLPSGDYRDEFIPVIKSPIIGQLHTLIIDQMILSTNYDSGDFEYHKRSLRQVEIINSRITHSSFQRLFSDCPLLSDLLVFSSSFPGPAKILTKLPNLKAIKVTSDNFTIFKTIQPSASIQTIQILGVAGRHPYQPRKEPQSYVNFLMNCSGLKTLSTMIFSKSFLNEQSDFPFKLNQLSLEYISENNPHSEQIAEFLRKQKSSLKELEINASDEVVLKCILFEMQLETLRLGINRLPQEINFFDWNPPNKFLKKLAMYGKIPDLNRIKRLISNYPAIETLLFYEQYRVTEPIIGDFISHLSFKLPNLKHLRLPSIRGTIAPTAHFNNLKTLHVAKINNMEEGANWMLLTAYSPNIQKLAIGRVENLFLSNGRLEVVLSRLPNLQELCLGSVFDIDEQAYNIINTSARNLRKLTVFTDDEKSKTIIHRIMNRGLKCFLYPVESYEYYDQEVSEVINGTYKAINEGRIGDTHLCSGMVLEDHEISFCTLSFLHSLQSKLVVRTFKMEFLSDDLLLEIFSYLDKASLKALMKVKPSWSHLITNSGTTMQKFPAVLVPKGENEEKGLAKFNLSVRGQLHTLDVFMTRIRLPFTNKEFEEQLKTLRRIFIVRSSWTQEAFCSLFRNCELLTDLKLTINHICYPYRDGKEADINVSVPNLKNLEIEGLVDWSVFKLLKPSAKMQSIKISNDSVMTSAEENFFERFLMECPGLKTFAPTVFVNTFLNEKGFVYPFRLEKFCFEYPSHPKMNVNELVDFLRQQKSTLKELELRNPQDDLVFNCIVNELKLETFRVGSSYLPRVLHCLDRNSKNLYLKNLIFYGNVSRIESVKQLISHYPAIETLKFYMNYDFGLHRKHRRRERFGNVCEILIHISENLKNLKHLRIPSLETCIYGMPIKIDSLESLHINRIKNDYGTHHLMILSASCKNIKKLTIEKASHYTIPEELLYMILTNLKDLRELCLGLGYRMDQDIFDIIKAKSKNLKKLTIFAEDMTADIVKANNLEIPGLNSYIYKSHRLSAADLLDDVDNLIYNDTFDFFSYVSNRESNEVFSRENRRDPIDALPMERLCLSQIVNRIFHRQ</sequence>
<evidence type="ECO:0000259" key="1">
    <source>
        <dbReference type="PROSITE" id="PS50181"/>
    </source>
</evidence>
<dbReference type="PANTHER" id="PTHR16134">
    <property type="entry name" value="F-BOX/TPR REPEAT PROTEIN POF3"/>
    <property type="match status" value="1"/>
</dbReference>
<gene>
    <name evidence="2" type="ORF">CLUMA_CG020530</name>
</gene>
<organism evidence="2 3">
    <name type="scientific">Clunio marinus</name>
    <dbReference type="NCBI Taxonomy" id="568069"/>
    <lineage>
        <taxon>Eukaryota</taxon>
        <taxon>Metazoa</taxon>
        <taxon>Ecdysozoa</taxon>
        <taxon>Arthropoda</taxon>
        <taxon>Hexapoda</taxon>
        <taxon>Insecta</taxon>
        <taxon>Pterygota</taxon>
        <taxon>Neoptera</taxon>
        <taxon>Endopterygota</taxon>
        <taxon>Diptera</taxon>
        <taxon>Nematocera</taxon>
        <taxon>Chironomoidea</taxon>
        <taxon>Chironomidae</taxon>
        <taxon>Clunio</taxon>
    </lineage>
</organism>
<proteinExistence type="predicted"/>
<dbReference type="AlphaFoldDB" id="A0A1J1J580"/>
<evidence type="ECO:0000313" key="2">
    <source>
        <dbReference type="EMBL" id="CRL07565.1"/>
    </source>
</evidence>
<dbReference type="Gene3D" id="3.80.10.10">
    <property type="entry name" value="Ribonuclease Inhibitor"/>
    <property type="match status" value="3"/>
</dbReference>
<protein>
    <submittedName>
        <fullName evidence="2">CLUMA_CG020530, isoform A</fullName>
    </submittedName>
</protein>
<dbReference type="SUPFAM" id="SSF81383">
    <property type="entry name" value="F-box domain"/>
    <property type="match status" value="1"/>
</dbReference>